<dbReference type="CDD" id="cd17246">
    <property type="entry name" value="RMtype1_S_SonII-TRD2-CR2_like"/>
    <property type="match status" value="1"/>
</dbReference>
<evidence type="ECO:0000256" key="1">
    <source>
        <dbReference type="ARBA" id="ARBA00010923"/>
    </source>
</evidence>
<evidence type="ECO:0000313" key="7">
    <source>
        <dbReference type="Proteomes" id="UP000662314"/>
    </source>
</evidence>
<reference evidence="6 7" key="1">
    <citation type="journal article" date="2021" name="Int. J. Syst. Evol. Microbiol.">
        <title>Amazonocrinis nigriterrae gen. nov., sp. nov., Atlanticothrix silvestris gen. nov., sp. nov. and Dendronalium phyllosphericum gen. nov., sp. nov., nostocacean cyanobacteria from Brazilian environments.</title>
        <authorList>
            <person name="Alvarenga D.O."/>
            <person name="Andreote A.P.D."/>
            <person name="Branco L.H.Z."/>
            <person name="Delbaje E."/>
            <person name="Cruz R.B."/>
            <person name="Varani A.M."/>
            <person name="Fiore M.F."/>
        </authorList>
    </citation>
    <scope>NUCLEOTIDE SEQUENCE [LARGE SCALE GENOMIC DNA]</scope>
    <source>
        <strain evidence="6 7">CENA369</strain>
    </source>
</reference>
<feature type="domain" description="Type I restriction modification DNA specificity" evidence="5">
    <location>
        <begin position="238"/>
        <end position="391"/>
    </location>
</feature>
<evidence type="ECO:0000256" key="2">
    <source>
        <dbReference type="ARBA" id="ARBA00022747"/>
    </source>
</evidence>
<keyword evidence="4" id="KW-0175">Coiled coil</keyword>
<proteinExistence type="inferred from homology"/>
<dbReference type="InterPro" id="IPR044946">
    <property type="entry name" value="Restrct_endonuc_typeI_TRD_sf"/>
</dbReference>
<evidence type="ECO:0000313" key="6">
    <source>
        <dbReference type="EMBL" id="MBH8571987.1"/>
    </source>
</evidence>
<keyword evidence="6" id="KW-0255">Endonuclease</keyword>
<dbReference type="CDD" id="cd17267">
    <property type="entry name" value="RMtype1_S_EcoAO83I-TRD1-CR1_like"/>
    <property type="match status" value="1"/>
</dbReference>
<accession>A0A8J7LBN4</accession>
<keyword evidence="7" id="KW-1185">Reference proteome</keyword>
<evidence type="ECO:0000256" key="4">
    <source>
        <dbReference type="SAM" id="Coils"/>
    </source>
</evidence>
<keyword evidence="6" id="KW-0378">Hydrolase</keyword>
<protein>
    <submittedName>
        <fullName evidence="6">Restriction endonuclease subunit S</fullName>
    </submittedName>
</protein>
<sequence>MREVLVKNEEFKDSPVGKIPKDWEVCSIDNKLQQIIDYRGKTPEKTNSGIPLITAKNVRDGYLDPEPHEYIDEKNYDIWMRRGLPKAEDVLFTTEAPLGNVARVPSYKIALAQRLLTLRANPEELDDGYLFWLLNWSESRRRLEQKSTGSTVLGIKQSVFRKIFFRFPPLPEQSRIAEILDAVDEAIARTSSLIIKLKQTKAGLLQDLLTRGLDDDGKLRDPQAHPEQFKDSVLGLIPKDWDFCTFGDKVTLQRGFDITSKEVRPGIVPIVASSGITGYHDTFMVEPPGVITGRKGNLGEAFYIEKPYWPTDTTLWVKDFHGNNPKFICIFIQWMRLERLDSATACPTLNRNFVHPLSVAFPQLKEQEQIVKIIDNQNTRIRTEEAHLNKLRLQKQGLMQDLLTGKVRVKNL</sequence>
<keyword evidence="3" id="KW-0238">DNA-binding</keyword>
<dbReference type="InterPro" id="IPR000055">
    <property type="entry name" value="Restrct_endonuc_typeI_TRD"/>
</dbReference>
<dbReference type="Gene3D" id="3.90.220.20">
    <property type="entry name" value="DNA methylase specificity domains"/>
    <property type="match status" value="2"/>
</dbReference>
<comment type="caution">
    <text evidence="6">The sequence shown here is derived from an EMBL/GenBank/DDBJ whole genome shotgun (WGS) entry which is preliminary data.</text>
</comment>
<comment type="similarity">
    <text evidence="1">Belongs to the type-I restriction system S methylase family.</text>
</comment>
<name>A0A8J7LBN4_9NOST</name>
<dbReference type="InterPro" id="IPR052021">
    <property type="entry name" value="Type-I_RS_S_subunit"/>
</dbReference>
<dbReference type="EMBL" id="JAECZA010000006">
    <property type="protein sequence ID" value="MBH8571987.1"/>
    <property type="molecule type" value="Genomic_DNA"/>
</dbReference>
<gene>
    <name evidence="6" type="ORF">I8752_02850</name>
</gene>
<feature type="domain" description="Type I restriction modification DNA specificity" evidence="5">
    <location>
        <begin position="39"/>
        <end position="198"/>
    </location>
</feature>
<keyword evidence="6" id="KW-0540">Nuclease</keyword>
<dbReference type="Pfam" id="PF01420">
    <property type="entry name" value="Methylase_S"/>
    <property type="match status" value="2"/>
</dbReference>
<organism evidence="6 7">
    <name type="scientific">Dendronalium phyllosphericum CENA369</name>
    <dbReference type="NCBI Taxonomy" id="1725256"/>
    <lineage>
        <taxon>Bacteria</taxon>
        <taxon>Bacillati</taxon>
        <taxon>Cyanobacteriota</taxon>
        <taxon>Cyanophyceae</taxon>
        <taxon>Nostocales</taxon>
        <taxon>Nostocaceae</taxon>
        <taxon>Dendronalium</taxon>
        <taxon>Dendronalium phyllosphericum</taxon>
    </lineage>
</organism>
<dbReference type="PANTHER" id="PTHR30408:SF12">
    <property type="entry name" value="TYPE I RESTRICTION ENZYME MJAVIII SPECIFICITY SUBUNIT"/>
    <property type="match status" value="1"/>
</dbReference>
<evidence type="ECO:0000256" key="3">
    <source>
        <dbReference type="ARBA" id="ARBA00023125"/>
    </source>
</evidence>
<dbReference type="GO" id="GO:0004519">
    <property type="term" value="F:endonuclease activity"/>
    <property type="evidence" value="ECO:0007669"/>
    <property type="project" value="UniProtKB-KW"/>
</dbReference>
<dbReference type="Gene3D" id="1.10.287.1120">
    <property type="entry name" value="Bipartite methylase S protein"/>
    <property type="match status" value="1"/>
</dbReference>
<dbReference type="SUPFAM" id="SSF116734">
    <property type="entry name" value="DNA methylase specificity domain"/>
    <property type="match status" value="2"/>
</dbReference>
<evidence type="ECO:0000259" key="5">
    <source>
        <dbReference type="Pfam" id="PF01420"/>
    </source>
</evidence>
<dbReference type="GO" id="GO:0003677">
    <property type="term" value="F:DNA binding"/>
    <property type="evidence" value="ECO:0007669"/>
    <property type="project" value="UniProtKB-KW"/>
</dbReference>
<keyword evidence="2" id="KW-0680">Restriction system</keyword>
<dbReference type="Proteomes" id="UP000662314">
    <property type="component" value="Unassembled WGS sequence"/>
</dbReference>
<feature type="coiled-coil region" evidence="4">
    <location>
        <begin position="374"/>
        <end position="401"/>
    </location>
</feature>
<dbReference type="RefSeq" id="WP_214430822.1">
    <property type="nucleotide sequence ID" value="NZ_CAWPUQ010000295.1"/>
</dbReference>
<dbReference type="PANTHER" id="PTHR30408">
    <property type="entry name" value="TYPE-1 RESTRICTION ENZYME ECOKI SPECIFICITY PROTEIN"/>
    <property type="match status" value="1"/>
</dbReference>
<dbReference type="AlphaFoldDB" id="A0A8J7LBN4"/>
<dbReference type="GO" id="GO:0009307">
    <property type="term" value="P:DNA restriction-modification system"/>
    <property type="evidence" value="ECO:0007669"/>
    <property type="project" value="UniProtKB-KW"/>
</dbReference>